<protein>
    <submittedName>
        <fullName evidence="1">5435_t:CDS:1</fullName>
    </submittedName>
</protein>
<dbReference type="OrthoDB" id="2433607at2759"/>
<keyword evidence="2" id="KW-1185">Reference proteome</keyword>
<accession>A0A9N9HXA0</accession>
<evidence type="ECO:0000313" key="1">
    <source>
        <dbReference type="EMBL" id="CAG8710643.1"/>
    </source>
</evidence>
<dbReference type="EMBL" id="CAJVPV010019316">
    <property type="protein sequence ID" value="CAG8710643.1"/>
    <property type="molecule type" value="Genomic_DNA"/>
</dbReference>
<dbReference type="Proteomes" id="UP000789342">
    <property type="component" value="Unassembled WGS sequence"/>
</dbReference>
<organism evidence="1 2">
    <name type="scientific">Acaulospora morrowiae</name>
    <dbReference type="NCBI Taxonomy" id="94023"/>
    <lineage>
        <taxon>Eukaryota</taxon>
        <taxon>Fungi</taxon>
        <taxon>Fungi incertae sedis</taxon>
        <taxon>Mucoromycota</taxon>
        <taxon>Glomeromycotina</taxon>
        <taxon>Glomeromycetes</taxon>
        <taxon>Diversisporales</taxon>
        <taxon>Acaulosporaceae</taxon>
        <taxon>Acaulospora</taxon>
    </lineage>
</organism>
<feature type="non-terminal residue" evidence="1">
    <location>
        <position position="1"/>
    </location>
</feature>
<dbReference type="AlphaFoldDB" id="A0A9N9HXA0"/>
<proteinExistence type="predicted"/>
<gene>
    <name evidence="1" type="ORF">AMORRO_LOCUS12665</name>
</gene>
<sequence length="72" mass="7918">TTNLRKEVSLATGVGEATVACILAEYNKTGKVKASIQGYRISKDFQEEYLSAIHNLIFSANKDDIPTTLRTL</sequence>
<evidence type="ECO:0000313" key="2">
    <source>
        <dbReference type="Proteomes" id="UP000789342"/>
    </source>
</evidence>
<name>A0A9N9HXA0_9GLOM</name>
<feature type="non-terminal residue" evidence="1">
    <location>
        <position position="72"/>
    </location>
</feature>
<comment type="caution">
    <text evidence="1">The sequence shown here is derived from an EMBL/GenBank/DDBJ whole genome shotgun (WGS) entry which is preliminary data.</text>
</comment>
<reference evidence="1" key="1">
    <citation type="submission" date="2021-06" db="EMBL/GenBank/DDBJ databases">
        <authorList>
            <person name="Kallberg Y."/>
            <person name="Tangrot J."/>
            <person name="Rosling A."/>
        </authorList>
    </citation>
    <scope>NUCLEOTIDE SEQUENCE</scope>
    <source>
        <strain evidence="1">CL551</strain>
    </source>
</reference>